<evidence type="ECO:0008006" key="3">
    <source>
        <dbReference type="Google" id="ProtNLM"/>
    </source>
</evidence>
<dbReference type="AlphaFoldDB" id="A0A2G6JLB1"/>
<protein>
    <recommendedName>
        <fullName evidence="3">DUF2835 domain-containing protein</fullName>
    </recommendedName>
</protein>
<dbReference type="EMBL" id="PDSH01000017">
    <property type="protein sequence ID" value="PIE24236.1"/>
    <property type="molecule type" value="Genomic_DNA"/>
</dbReference>
<proteinExistence type="predicted"/>
<evidence type="ECO:0000313" key="1">
    <source>
        <dbReference type="EMBL" id="PIE24236.1"/>
    </source>
</evidence>
<comment type="caution">
    <text evidence="1">The sequence shown here is derived from an EMBL/GenBank/DDBJ whole genome shotgun (WGS) entry which is preliminary data.</text>
</comment>
<organism evidence="1 2">
    <name type="scientific">Neptuniibacter caesariensis</name>
    <dbReference type="NCBI Taxonomy" id="207954"/>
    <lineage>
        <taxon>Bacteria</taxon>
        <taxon>Pseudomonadati</taxon>
        <taxon>Pseudomonadota</taxon>
        <taxon>Gammaproteobacteria</taxon>
        <taxon>Oceanospirillales</taxon>
        <taxon>Oceanospirillaceae</taxon>
        <taxon>Neptuniibacter</taxon>
    </lineage>
</organism>
<gene>
    <name evidence="1" type="ORF">CSA60_03250</name>
</gene>
<evidence type="ECO:0000313" key="2">
    <source>
        <dbReference type="Proteomes" id="UP000243469"/>
    </source>
</evidence>
<dbReference type="Pfam" id="PF11197">
    <property type="entry name" value="DUF2835"/>
    <property type="match status" value="1"/>
</dbReference>
<dbReference type="Proteomes" id="UP000243469">
    <property type="component" value="Unassembled WGS sequence"/>
</dbReference>
<accession>A0A2G6JLB1</accession>
<sequence length="73" mass="8515">MKYIVIDLYISSDKYKKLYQGVAQNIFTHAIDGRSVQFPARILQPFLLSDGIRGRFRIQFDDDGKYRGIEKIS</sequence>
<dbReference type="InterPro" id="IPR021363">
    <property type="entry name" value="DUF2835"/>
</dbReference>
<reference evidence="1 2" key="1">
    <citation type="submission" date="2017-10" db="EMBL/GenBank/DDBJ databases">
        <title>Novel microbial diversity and functional potential in the marine mammal oral microbiome.</title>
        <authorList>
            <person name="Dudek N.K."/>
            <person name="Sun C.L."/>
            <person name="Burstein D."/>
            <person name="Kantor R.S."/>
            <person name="Aliaga Goltsman D.S."/>
            <person name="Bik E.M."/>
            <person name="Thomas B.C."/>
            <person name="Banfield J.F."/>
            <person name="Relman D.A."/>
        </authorList>
    </citation>
    <scope>NUCLEOTIDE SEQUENCE [LARGE SCALE GENOMIC DNA]</scope>
    <source>
        <strain evidence="1">DOLJORAL78_47_21</strain>
    </source>
</reference>
<name>A0A2G6JLB1_NEPCE</name>
<dbReference type="STRING" id="207954.MED92_12596"/>